<evidence type="ECO:0000313" key="2">
    <source>
        <dbReference type="EMBL" id="MDZ5757081.1"/>
    </source>
</evidence>
<dbReference type="InterPro" id="IPR014710">
    <property type="entry name" value="RmlC-like_jellyroll"/>
</dbReference>
<feature type="domain" description="Cyclic nucleotide-binding" evidence="1">
    <location>
        <begin position="37"/>
        <end position="133"/>
    </location>
</feature>
<accession>A0AAW9JWK4</accession>
<dbReference type="RefSeq" id="WP_015075847.1">
    <property type="nucleotide sequence ID" value="NZ_CAJGUS010000062.1"/>
</dbReference>
<organism evidence="2 3">
    <name type="scientific">Carnobacterium maltaromaticum</name>
    <name type="common">Carnobacterium piscicola</name>
    <dbReference type="NCBI Taxonomy" id="2751"/>
    <lineage>
        <taxon>Bacteria</taxon>
        <taxon>Bacillati</taxon>
        <taxon>Bacillota</taxon>
        <taxon>Bacilli</taxon>
        <taxon>Lactobacillales</taxon>
        <taxon>Carnobacteriaceae</taxon>
        <taxon>Carnobacterium</taxon>
    </lineage>
</organism>
<evidence type="ECO:0000313" key="3">
    <source>
        <dbReference type="Proteomes" id="UP001290462"/>
    </source>
</evidence>
<evidence type="ECO:0000259" key="1">
    <source>
        <dbReference type="PROSITE" id="PS50042"/>
    </source>
</evidence>
<comment type="caution">
    <text evidence="2">The sequence shown here is derived from an EMBL/GenBank/DDBJ whole genome shotgun (WGS) entry which is preliminary data.</text>
</comment>
<sequence>MIKTAYQVSSKKQLLQQINFFSEETLKNSFIFEFGMNEFIQQEGNEMPFIFYILQGKAKILKTEENGKRLIIQFIERNDFIGELSLVKAEERGKDVVSLGQTICLGIPMSYAQSVLLNDVHFLQKISQYIGHKLLIRMEHFAANQSFDLKYRLAELMLAVSVDDLYKEKHTEISEYLGVSYRHLLHIFSQFKEWGFIEKKGQNYQIHRKNLELFLREKQS</sequence>
<dbReference type="EMBL" id="JAVBVO010000001">
    <property type="protein sequence ID" value="MDZ5757081.1"/>
    <property type="molecule type" value="Genomic_DNA"/>
</dbReference>
<dbReference type="Proteomes" id="UP001290462">
    <property type="component" value="Unassembled WGS sequence"/>
</dbReference>
<dbReference type="CDD" id="cd00038">
    <property type="entry name" value="CAP_ED"/>
    <property type="match status" value="1"/>
</dbReference>
<dbReference type="Pfam" id="PF00027">
    <property type="entry name" value="cNMP_binding"/>
    <property type="match status" value="1"/>
</dbReference>
<proteinExistence type="predicted"/>
<gene>
    <name evidence="2" type="primary">yeiL</name>
    <name evidence="2" type="ORF">RAK27_00230</name>
</gene>
<dbReference type="InterPro" id="IPR018490">
    <property type="entry name" value="cNMP-bd_dom_sf"/>
</dbReference>
<dbReference type="AlphaFoldDB" id="A0AAW9JWK4"/>
<dbReference type="PROSITE" id="PS50042">
    <property type="entry name" value="CNMP_BINDING_3"/>
    <property type="match status" value="1"/>
</dbReference>
<protein>
    <submittedName>
        <fullName evidence="2">Transcriptional regulator YeiL</fullName>
    </submittedName>
</protein>
<dbReference type="InterPro" id="IPR000595">
    <property type="entry name" value="cNMP-bd_dom"/>
</dbReference>
<dbReference type="SUPFAM" id="SSF51206">
    <property type="entry name" value="cAMP-binding domain-like"/>
    <property type="match status" value="1"/>
</dbReference>
<name>A0AAW9JWK4_CARML</name>
<reference evidence="2" key="1">
    <citation type="submission" date="2023-08" db="EMBL/GenBank/DDBJ databases">
        <title>Genomic characterization of piscicolin 126 produced by Carnobacterium maltaromaticum CM22 strain isolated from salmon (Salmo salar).</title>
        <authorList>
            <person name="Gonzalez-Gragera E."/>
            <person name="Garcia-Lopez J.D."/>
            <person name="Teso-Perez C."/>
            <person name="Gimenez-Hernandez I."/>
            <person name="Peralta-Sanchez J.M."/>
            <person name="Valdivia E."/>
            <person name="Montalban-Lopez M."/>
            <person name="Martin-Platero A.M."/>
            <person name="Banos A."/>
            <person name="Martinez-Bueno M."/>
        </authorList>
    </citation>
    <scope>NUCLEOTIDE SEQUENCE</scope>
    <source>
        <strain evidence="2">CM22</strain>
    </source>
</reference>
<dbReference type="Gene3D" id="2.60.120.10">
    <property type="entry name" value="Jelly Rolls"/>
    <property type="match status" value="1"/>
</dbReference>
<dbReference type="NCBIfam" id="NF007707">
    <property type="entry name" value="PRK10402.1"/>
    <property type="match status" value="1"/>
</dbReference>